<gene>
    <name evidence="1" type="ORF">MANES_06G031900v8</name>
</gene>
<organism evidence="1 2">
    <name type="scientific">Manihot esculenta</name>
    <name type="common">Cassava</name>
    <name type="synonym">Jatropha manihot</name>
    <dbReference type="NCBI Taxonomy" id="3983"/>
    <lineage>
        <taxon>Eukaryota</taxon>
        <taxon>Viridiplantae</taxon>
        <taxon>Streptophyta</taxon>
        <taxon>Embryophyta</taxon>
        <taxon>Tracheophyta</taxon>
        <taxon>Spermatophyta</taxon>
        <taxon>Magnoliopsida</taxon>
        <taxon>eudicotyledons</taxon>
        <taxon>Gunneridae</taxon>
        <taxon>Pentapetalae</taxon>
        <taxon>rosids</taxon>
        <taxon>fabids</taxon>
        <taxon>Malpighiales</taxon>
        <taxon>Euphorbiaceae</taxon>
        <taxon>Crotonoideae</taxon>
        <taxon>Manihoteae</taxon>
        <taxon>Manihot</taxon>
    </lineage>
</organism>
<dbReference type="EMBL" id="CM004392">
    <property type="protein sequence ID" value="KAG8651861.1"/>
    <property type="molecule type" value="Genomic_DNA"/>
</dbReference>
<proteinExistence type="predicted"/>
<keyword evidence="2" id="KW-1185">Reference proteome</keyword>
<reference evidence="2" key="1">
    <citation type="journal article" date="2016" name="Nat. Biotechnol.">
        <title>Sequencing wild and cultivated cassava and related species reveals extensive interspecific hybridization and genetic diversity.</title>
        <authorList>
            <person name="Bredeson J.V."/>
            <person name="Lyons J.B."/>
            <person name="Prochnik S.E."/>
            <person name="Wu G.A."/>
            <person name="Ha C.M."/>
            <person name="Edsinger-Gonzales E."/>
            <person name="Grimwood J."/>
            <person name="Schmutz J."/>
            <person name="Rabbi I.Y."/>
            <person name="Egesi C."/>
            <person name="Nauluvula P."/>
            <person name="Lebot V."/>
            <person name="Ndunguru J."/>
            <person name="Mkamilo G."/>
            <person name="Bart R.S."/>
            <person name="Setter T.L."/>
            <person name="Gleadow R.M."/>
            <person name="Kulakow P."/>
            <person name="Ferguson M.E."/>
            <person name="Rounsley S."/>
            <person name="Rokhsar D.S."/>
        </authorList>
    </citation>
    <scope>NUCLEOTIDE SEQUENCE [LARGE SCALE GENOMIC DNA]</scope>
    <source>
        <strain evidence="2">cv. AM560-2</strain>
    </source>
</reference>
<comment type="caution">
    <text evidence="1">The sequence shown here is derived from an EMBL/GenBank/DDBJ whole genome shotgun (WGS) entry which is preliminary data.</text>
</comment>
<name>A0ACB7HI93_MANES</name>
<sequence>MKEMVAIETSLFFNNLSSPNLYRPNKIRRRNAIAVTLAKKKDSSKDSTTQQPNFPLRFSSKFLAQSAIAVFGLGFIDAGYSGDWSRIGVISKEAEDLLKVSAFVVIPLCIFLVFAISREEEL</sequence>
<protein>
    <submittedName>
        <fullName evidence="1">Uncharacterized protein</fullName>
    </submittedName>
</protein>
<evidence type="ECO:0000313" key="1">
    <source>
        <dbReference type="EMBL" id="KAG8651861.1"/>
    </source>
</evidence>
<dbReference type="Proteomes" id="UP000091857">
    <property type="component" value="Chromosome 6"/>
</dbReference>
<accession>A0ACB7HI93</accession>
<evidence type="ECO:0000313" key="2">
    <source>
        <dbReference type="Proteomes" id="UP000091857"/>
    </source>
</evidence>